<feature type="coiled-coil region" evidence="1">
    <location>
        <begin position="496"/>
        <end position="523"/>
    </location>
</feature>
<reference evidence="2 3" key="1">
    <citation type="submission" date="2017-06" db="EMBL/GenBank/DDBJ databases">
        <title>Isolation and characterization of a thermophilic and butanogenic Thermoanaerobacterium thermosaccharolyticum M5 capable of efficient degradation of hemicellulose.</title>
        <authorList>
            <person name="Xin F."/>
            <person name="Jiang Y."/>
        </authorList>
    </citation>
    <scope>NUCLEOTIDE SEQUENCE [LARGE SCALE GENOMIC DNA]</scope>
    <source>
        <strain evidence="2 3">M5</strain>
    </source>
</reference>
<name>A0A231VDM2_THETR</name>
<dbReference type="Proteomes" id="UP000215301">
    <property type="component" value="Unassembled WGS sequence"/>
</dbReference>
<protein>
    <submittedName>
        <fullName evidence="2">CRISPR-associated protein Csx11</fullName>
    </submittedName>
</protein>
<accession>A0A231VDM2</accession>
<sequence>MSGLNLENLENNRDEILKAELLSLMALWDKVNPEIGPNKNVNINISFKNLDCLKDYLQDKKLKILGKEFDTWEDFLNNWRSWGKQNDLQKVLQIFYGIGESLNSGIDKGSPKKDVKVKSEGKRWLANAYGGFKSFIYYLSEDESVVNKTIDDIRNTFNTLIGSSTLRWENVKAFELKLQLLLSNLLSDDRFPINDVSLWDQSYMAASMYKATLAEAVLRGNLSINARNQKNWRILGIQYDKLGLAEKGYKPSQIQWYRETAREIDEEIKKLLEYKYPIGNEIYRDETGIYFLVGEDLGEDLPNSTLAELHPDLGEVRREILKIFKDKSYNEFYPAIFLTKPSRGLMNLTYLLEKAKDNFLKTDWSIKEVDVCLEKSKSGRAIVICQVCKQRLVFKSDRRDVDKNICDICYEKKTQGRIDKWLRNRDGETIWMDELRDKNDRVALLTLKFELSDWLNGNLLNSLIIREEDYEKNISGIKSFILLFLSQCDINKYFDVKKIDEKIRELEKKLRNSQISKAEKQQLGFQKKKHVDVKKIIEDIANVVTEIRNNIWWEKPLKDKSITSKYQNSIEELWKDIIKAKYEGIKTDFNIPLIDNFTFFPEELAPDAYGGCKNNDESFNDFIDQIFFGSIIRTPWEEWIKATSLNEKIDWQNRKIKWVEFKDEKDPALDVLSSLLFQFLLRKNPSPARLRRIWGTTKEFFEEIERKICAYAGISEERRKRYYWENINLEKGEYVDGEAVFWSDGQNVYLISYLPDVEKLMKQEDGDNNPKEKVFVLKKYLDRKDTGKELKLSHTDEKQGKVKSEFYIPYMSIIDPTPISWQFAIPAEYVPDLIDSVMEKYNEHFKFVYGKLPLHIGVVIQDYKKPLYIGINALRRIRRDVENKEKLKISIKARDIKDKLNFPKNEERINKTCNYYSLYWGTHTQGYEFYVKPKEYLKKWVCNIENIGESEDICIVPNTFDFEFLNTNLRRNEIYYDEENAKEWKENKGVKRKIFIKSGRPYNIEKYWEKFKNFKELFGQRETQDAMRKSRLLKLVSVIYDKMDNKEDMKTYIASSFINILNLNKDLKLRNGIAEIFGISINEENFHSVLKDSMTQENLKLFLDMFDFWHNALKEV</sequence>
<evidence type="ECO:0000256" key="1">
    <source>
        <dbReference type="SAM" id="Coils"/>
    </source>
</evidence>
<proteinExistence type="predicted"/>
<dbReference type="NCBIfam" id="TIGR02682">
    <property type="entry name" value="cas_csx11"/>
    <property type="match status" value="1"/>
</dbReference>
<dbReference type="AlphaFoldDB" id="A0A231VDM2"/>
<dbReference type="RefSeq" id="WP_094046235.1">
    <property type="nucleotide sequence ID" value="NZ_NKHD01000033.1"/>
</dbReference>
<dbReference type="EMBL" id="NKHD01000033">
    <property type="protein sequence ID" value="OXT06260.1"/>
    <property type="molecule type" value="Genomic_DNA"/>
</dbReference>
<evidence type="ECO:0000313" key="2">
    <source>
        <dbReference type="EMBL" id="OXT06260.1"/>
    </source>
</evidence>
<organism evidence="2 3">
    <name type="scientific">Thermoanaerobacterium thermosaccharolyticum</name>
    <name type="common">Clostridium thermosaccharolyticum</name>
    <dbReference type="NCBI Taxonomy" id="1517"/>
    <lineage>
        <taxon>Bacteria</taxon>
        <taxon>Bacillati</taxon>
        <taxon>Bacillota</taxon>
        <taxon>Clostridia</taxon>
        <taxon>Thermoanaerobacterales</taxon>
        <taxon>Thermoanaerobacteraceae</taxon>
        <taxon>Thermoanaerobacterium</taxon>
    </lineage>
</organism>
<keyword evidence="1" id="KW-0175">Coiled coil</keyword>
<evidence type="ECO:0000313" key="3">
    <source>
        <dbReference type="Proteomes" id="UP000215301"/>
    </source>
</evidence>
<comment type="caution">
    <text evidence="2">The sequence shown here is derived from an EMBL/GenBank/DDBJ whole genome shotgun (WGS) entry which is preliminary data.</text>
</comment>
<dbReference type="InterPro" id="IPR014055">
    <property type="entry name" value="CRISPR-assoc_prot_Csx11"/>
</dbReference>
<gene>
    <name evidence="2" type="ORF">CE561_11205</name>
</gene>